<evidence type="ECO:0000313" key="2">
    <source>
        <dbReference type="Proteomes" id="UP000017559"/>
    </source>
</evidence>
<comment type="caution">
    <text evidence="1">The sequence shown here is derived from an EMBL/GenBank/DDBJ whole genome shotgun (WGS) entry which is preliminary data.</text>
</comment>
<dbReference type="Proteomes" id="UP000017559">
    <property type="component" value="Unassembled WGS sequence"/>
</dbReference>
<reference evidence="1 2" key="1">
    <citation type="journal article" date="2014" name="BMC Genomics">
        <title>Genome and secretome analysis of the hemibiotrophic fungal pathogen, Moniliophthora roreri, which causes frosty pod rot disease of cacao: mechanisms of the biotrophic and necrotrophic phases.</title>
        <authorList>
            <person name="Meinhardt L.W."/>
            <person name="Costa G.G.L."/>
            <person name="Thomazella D.P.T."/>
            <person name="Teixeira P.J.P.L."/>
            <person name="Carazzolle M.F."/>
            <person name="Schuster S.C."/>
            <person name="Carlson J.E."/>
            <person name="Guiltinan M.J."/>
            <person name="Mieczkowski P."/>
            <person name="Farmer A."/>
            <person name="Ramaraj T."/>
            <person name="Crozier J."/>
            <person name="Davis R.E."/>
            <person name="Shao J."/>
            <person name="Melnick R.L."/>
            <person name="Pereira G.A.G."/>
            <person name="Bailey B.A."/>
        </authorList>
    </citation>
    <scope>NUCLEOTIDE SEQUENCE [LARGE SCALE GENOMIC DNA]</scope>
    <source>
        <strain evidence="1 2">MCA 2997</strain>
    </source>
</reference>
<organism evidence="1 2">
    <name type="scientific">Moniliophthora roreri (strain MCA 2997)</name>
    <name type="common">Cocoa frosty pod rot fungus</name>
    <name type="synonym">Crinipellis roreri</name>
    <dbReference type="NCBI Taxonomy" id="1381753"/>
    <lineage>
        <taxon>Eukaryota</taxon>
        <taxon>Fungi</taxon>
        <taxon>Dikarya</taxon>
        <taxon>Basidiomycota</taxon>
        <taxon>Agaricomycotina</taxon>
        <taxon>Agaricomycetes</taxon>
        <taxon>Agaricomycetidae</taxon>
        <taxon>Agaricales</taxon>
        <taxon>Marasmiineae</taxon>
        <taxon>Marasmiaceae</taxon>
        <taxon>Moniliophthora</taxon>
    </lineage>
</organism>
<sequence length="90" mass="10272">MSIFVALPLQQTVLTWPKSILSLSNSGVELSICEREKWCGEWSRWKVQRHHHFDKWTRRIFPLASFSTSSRLRHGGFSASLAPDSDEVGG</sequence>
<protein>
    <submittedName>
        <fullName evidence="1">Uncharacterized protein</fullName>
    </submittedName>
</protein>
<evidence type="ECO:0000313" key="1">
    <source>
        <dbReference type="EMBL" id="ESK88129.1"/>
    </source>
</evidence>
<dbReference type="AlphaFoldDB" id="V2Y8Z5"/>
<accession>V2Y8Z5</accession>
<dbReference type="HOGENOM" id="CLU_2441363_0_0_1"/>
<keyword evidence="2" id="KW-1185">Reference proteome</keyword>
<gene>
    <name evidence="1" type="ORF">Moror_5614</name>
</gene>
<dbReference type="KEGG" id="mrr:Moror_5614"/>
<dbReference type="EMBL" id="AWSO01000698">
    <property type="protein sequence ID" value="ESK88129.1"/>
    <property type="molecule type" value="Genomic_DNA"/>
</dbReference>
<proteinExistence type="predicted"/>
<name>V2Y8Z5_MONRO</name>